<dbReference type="EMBL" id="CP012333">
    <property type="protein sequence ID" value="AKU93388.1"/>
    <property type="molecule type" value="Genomic_DNA"/>
</dbReference>
<dbReference type="Proteomes" id="UP000064967">
    <property type="component" value="Chromosome"/>
</dbReference>
<evidence type="ECO:0000313" key="2">
    <source>
        <dbReference type="Proteomes" id="UP000064967"/>
    </source>
</evidence>
<name>A0A0K1PIL1_9BACT</name>
<keyword evidence="2" id="KW-1185">Reference proteome</keyword>
<organism evidence="1 2">
    <name type="scientific">Labilithrix luteola</name>
    <dbReference type="NCBI Taxonomy" id="1391654"/>
    <lineage>
        <taxon>Bacteria</taxon>
        <taxon>Pseudomonadati</taxon>
        <taxon>Myxococcota</taxon>
        <taxon>Polyangia</taxon>
        <taxon>Polyangiales</taxon>
        <taxon>Labilitrichaceae</taxon>
        <taxon>Labilithrix</taxon>
    </lineage>
</organism>
<sequence>MKGRARIMLAMARDASGDEVHAALPEDKRAVAELESQGLVTVRRTTERCGGYIEWWYQLANV</sequence>
<proteinExistence type="predicted"/>
<evidence type="ECO:0000313" key="1">
    <source>
        <dbReference type="EMBL" id="AKU93388.1"/>
    </source>
</evidence>
<accession>A0A0K1PIL1</accession>
<gene>
    <name evidence="1" type="ORF">AKJ09_00052</name>
</gene>
<dbReference type="KEGG" id="llu:AKJ09_00052"/>
<dbReference type="AlphaFoldDB" id="A0A0K1PIL1"/>
<reference evidence="1 2" key="1">
    <citation type="submission" date="2015-08" db="EMBL/GenBank/DDBJ databases">
        <authorList>
            <person name="Babu N.S."/>
            <person name="Beckwith C.J."/>
            <person name="Beseler K.G."/>
            <person name="Brison A."/>
            <person name="Carone J.V."/>
            <person name="Caskin T.P."/>
            <person name="Diamond M."/>
            <person name="Durham M.E."/>
            <person name="Foxe J.M."/>
            <person name="Go M."/>
            <person name="Henderson B.A."/>
            <person name="Jones I.B."/>
            <person name="McGettigan J.A."/>
            <person name="Micheletti S.J."/>
            <person name="Nasrallah M.E."/>
            <person name="Ortiz D."/>
            <person name="Piller C.R."/>
            <person name="Privatt S.R."/>
            <person name="Schneider S.L."/>
            <person name="Sharp S."/>
            <person name="Smith T.C."/>
            <person name="Stanton J.D."/>
            <person name="Ullery H.E."/>
            <person name="Wilson R.J."/>
            <person name="Serrano M.G."/>
            <person name="Buck G."/>
            <person name="Lee V."/>
            <person name="Wang Y."/>
            <person name="Carvalho R."/>
            <person name="Voegtly L."/>
            <person name="Shi R."/>
            <person name="Duckworth R."/>
            <person name="Johnson A."/>
            <person name="Loviza R."/>
            <person name="Walstead R."/>
            <person name="Shah Z."/>
            <person name="Kiflezghi M."/>
            <person name="Wade K."/>
            <person name="Ball S.L."/>
            <person name="Bradley K.W."/>
            <person name="Asai D.J."/>
            <person name="Bowman C.A."/>
            <person name="Russell D.A."/>
            <person name="Pope W.H."/>
            <person name="Jacobs-Sera D."/>
            <person name="Hendrix R.W."/>
            <person name="Hatfull G.F."/>
        </authorList>
    </citation>
    <scope>NUCLEOTIDE SEQUENCE [LARGE SCALE GENOMIC DNA]</scope>
    <source>
        <strain evidence="1 2">DSM 27648</strain>
    </source>
</reference>
<protein>
    <submittedName>
        <fullName evidence="1">Uncharacterized protein</fullName>
    </submittedName>
</protein>